<keyword evidence="1 2" id="KW-0238">DNA-binding</keyword>
<dbReference type="Pfam" id="PF00440">
    <property type="entry name" value="TetR_N"/>
    <property type="match status" value="1"/>
</dbReference>
<dbReference type="SUPFAM" id="SSF48498">
    <property type="entry name" value="Tetracyclin repressor-like, C-terminal domain"/>
    <property type="match status" value="1"/>
</dbReference>
<evidence type="ECO:0000256" key="1">
    <source>
        <dbReference type="ARBA" id="ARBA00023125"/>
    </source>
</evidence>
<dbReference type="InterPro" id="IPR036271">
    <property type="entry name" value="Tet_transcr_reg_TetR-rel_C_sf"/>
</dbReference>
<protein>
    <submittedName>
        <fullName evidence="4">Helix-turn-helix transcriptional regulator</fullName>
    </submittedName>
    <submittedName>
        <fullName evidence="5">TetR family transcriptional regulator</fullName>
    </submittedName>
</protein>
<dbReference type="Proteomes" id="UP001225498">
    <property type="component" value="Unassembled WGS sequence"/>
</dbReference>
<comment type="caution">
    <text evidence="5">The sequence shown here is derived from an EMBL/GenBank/DDBJ whole genome shotgun (WGS) entry which is preliminary data.</text>
</comment>
<dbReference type="EMBL" id="ABLTIR010000025">
    <property type="protein sequence ID" value="EKZ1926627.1"/>
    <property type="molecule type" value="Genomic_DNA"/>
</dbReference>
<name>A0A0F5ZP09_STEMA</name>
<reference evidence="4" key="2">
    <citation type="submission" date="2023-08" db="EMBL/GenBank/DDBJ databases">
        <authorList>
            <consortium name="Clinical and Environmental Microbiology Branch: Whole genome sequencing antimicrobial resistance pathogens in the healthcare setting"/>
        </authorList>
    </citation>
    <scope>NUCLEOTIDE SEQUENCE</scope>
    <source>
        <strain evidence="4">2023CJ-00293</strain>
    </source>
</reference>
<evidence type="ECO:0000256" key="2">
    <source>
        <dbReference type="PROSITE-ProRule" id="PRU00335"/>
    </source>
</evidence>
<dbReference type="PATRIC" id="fig|40324.63.peg.2242"/>
<feature type="DNA-binding region" description="H-T-H motif" evidence="2">
    <location>
        <begin position="31"/>
        <end position="50"/>
    </location>
</feature>
<dbReference type="Pfam" id="PF21597">
    <property type="entry name" value="TetR_C_43"/>
    <property type="match status" value="1"/>
</dbReference>
<dbReference type="GO" id="GO:0000976">
    <property type="term" value="F:transcription cis-regulatory region binding"/>
    <property type="evidence" value="ECO:0007669"/>
    <property type="project" value="TreeGrafter"/>
</dbReference>
<dbReference type="PANTHER" id="PTHR30055">
    <property type="entry name" value="HTH-TYPE TRANSCRIPTIONAL REGULATOR RUTR"/>
    <property type="match status" value="1"/>
</dbReference>
<dbReference type="Gene3D" id="1.10.357.10">
    <property type="entry name" value="Tetracycline Repressor, domain 2"/>
    <property type="match status" value="1"/>
</dbReference>
<dbReference type="PANTHER" id="PTHR30055:SF223">
    <property type="entry name" value="HTH-TYPE TRANSCRIPTIONAL REGULATOR UIDR"/>
    <property type="match status" value="1"/>
</dbReference>
<dbReference type="SUPFAM" id="SSF46689">
    <property type="entry name" value="Homeodomain-like"/>
    <property type="match status" value="1"/>
</dbReference>
<dbReference type="InterPro" id="IPR049445">
    <property type="entry name" value="TetR_SbtR-like_C"/>
</dbReference>
<dbReference type="PRINTS" id="PR00455">
    <property type="entry name" value="HTHTETR"/>
</dbReference>
<dbReference type="InterPro" id="IPR009057">
    <property type="entry name" value="Homeodomain-like_sf"/>
</dbReference>
<sequence>MTAQRADAAARRALILDAADHVFGQHGVTAPLDLVVERAQVGRATLYRNFPDRTALIQALLQRTVDRIRRQVEQLGDRDDALFEVFEGMAQRIIDSPALADYWRAVDSDVPSMRAARETVRDLLEEPIARAKAAGLCRADLEKTDISLISGMLGAALRGKTRDERAQLAGRALQLLRGGLQGATSEAR</sequence>
<organism evidence="5 6">
    <name type="scientific">Stenotrophomonas maltophilia</name>
    <name type="common">Pseudomonas maltophilia</name>
    <name type="synonym">Xanthomonas maltophilia</name>
    <dbReference type="NCBI Taxonomy" id="40324"/>
    <lineage>
        <taxon>Bacteria</taxon>
        <taxon>Pseudomonadati</taxon>
        <taxon>Pseudomonadota</taxon>
        <taxon>Gammaproteobacteria</taxon>
        <taxon>Lysobacterales</taxon>
        <taxon>Lysobacteraceae</taxon>
        <taxon>Stenotrophomonas</taxon>
        <taxon>Stenotrophomonas maltophilia group</taxon>
    </lineage>
</organism>
<dbReference type="PROSITE" id="PS50977">
    <property type="entry name" value="HTH_TETR_2"/>
    <property type="match status" value="1"/>
</dbReference>
<dbReference type="EMBL" id="JZRZ01000012">
    <property type="protein sequence ID" value="KKD57481.1"/>
    <property type="molecule type" value="Genomic_DNA"/>
</dbReference>
<reference evidence="5 6" key="1">
    <citation type="submission" date="2015-03" db="EMBL/GenBank/DDBJ databases">
        <title>Draft genome of Stenotrophomonas maltophila isolated from urine specimen.</title>
        <authorList>
            <person name="Murugan N."/>
            <person name="Malathi J."/>
            <person name="Umashankar V."/>
            <person name="Madhavan H."/>
        </authorList>
    </citation>
    <scope>NUCLEOTIDE SEQUENCE [LARGE SCALE GENOMIC DNA]</scope>
    <source>
        <strain evidence="5 6">JMNMN1</strain>
    </source>
</reference>
<dbReference type="AlphaFoldDB" id="A0A0F5ZP09"/>
<proteinExistence type="predicted"/>
<dbReference type="InterPro" id="IPR050109">
    <property type="entry name" value="HTH-type_TetR-like_transc_reg"/>
</dbReference>
<dbReference type="GO" id="GO:0003700">
    <property type="term" value="F:DNA-binding transcription factor activity"/>
    <property type="evidence" value="ECO:0007669"/>
    <property type="project" value="TreeGrafter"/>
</dbReference>
<accession>A0A0F5ZP09</accession>
<evidence type="ECO:0000259" key="3">
    <source>
        <dbReference type="PROSITE" id="PS50977"/>
    </source>
</evidence>
<dbReference type="RefSeq" id="WP_005408692.1">
    <property type="nucleotide sequence ID" value="NZ_CAXYHH010000002.1"/>
</dbReference>
<dbReference type="Proteomes" id="UP000243478">
    <property type="component" value="Unassembled WGS sequence"/>
</dbReference>
<feature type="domain" description="HTH tetR-type" evidence="3">
    <location>
        <begin position="9"/>
        <end position="68"/>
    </location>
</feature>
<evidence type="ECO:0000313" key="5">
    <source>
        <dbReference type="EMBL" id="KKD57481.1"/>
    </source>
</evidence>
<gene>
    <name evidence="4" type="ORF">REH87_001625</name>
    <name evidence="5" type="ORF">VM57_05945</name>
</gene>
<dbReference type="InterPro" id="IPR001647">
    <property type="entry name" value="HTH_TetR"/>
</dbReference>
<evidence type="ECO:0000313" key="4">
    <source>
        <dbReference type="EMBL" id="EKZ1926627.1"/>
    </source>
</evidence>
<evidence type="ECO:0000313" key="6">
    <source>
        <dbReference type="Proteomes" id="UP000243478"/>
    </source>
</evidence>